<feature type="signal peptide" evidence="1">
    <location>
        <begin position="1"/>
        <end position="20"/>
    </location>
</feature>
<sequence length="177" mass="20129">MILRSIVFFYLAMLPLVAAAQEQIVVNDPSIQFSYEKPAGWEVKDNGYTYQVHAPEVEGAFISFTYLQRPQGDEYVESLGDKPAFKEDFEFELLYNVADGVEGFEATERGKIKIDGTTALWAKFSSLVNGEEMTNYFFMFPKLGQNFKITTTAPKEDAETIQGDFEEIISTFHAEKR</sequence>
<evidence type="ECO:0000256" key="1">
    <source>
        <dbReference type="SAM" id="SignalP"/>
    </source>
</evidence>
<name>A0ABQ1UUM1_9BACT</name>
<dbReference type="Proteomes" id="UP000647339">
    <property type="component" value="Unassembled WGS sequence"/>
</dbReference>
<dbReference type="Gene3D" id="3.40.1000.10">
    <property type="entry name" value="Mog1/PsbP, alpha/beta/alpha sandwich"/>
    <property type="match status" value="1"/>
</dbReference>
<comment type="caution">
    <text evidence="2">The sequence shown here is derived from an EMBL/GenBank/DDBJ whole genome shotgun (WGS) entry which is preliminary data.</text>
</comment>
<keyword evidence="1" id="KW-0732">Signal</keyword>
<proteinExistence type="predicted"/>
<reference evidence="3" key="1">
    <citation type="journal article" date="2019" name="Int. J. Syst. Evol. Microbiol.">
        <title>The Global Catalogue of Microorganisms (GCM) 10K type strain sequencing project: providing services to taxonomists for standard genome sequencing and annotation.</title>
        <authorList>
            <consortium name="The Broad Institute Genomics Platform"/>
            <consortium name="The Broad Institute Genome Sequencing Center for Infectious Disease"/>
            <person name="Wu L."/>
            <person name="Ma J."/>
        </authorList>
    </citation>
    <scope>NUCLEOTIDE SEQUENCE [LARGE SCALE GENOMIC DNA]</scope>
    <source>
        <strain evidence="3">CGMCC 1.15407</strain>
    </source>
</reference>
<feature type="chain" id="PRO_5045126368" evidence="1">
    <location>
        <begin position="21"/>
        <end position="177"/>
    </location>
</feature>
<protein>
    <submittedName>
        <fullName evidence="2">Uncharacterized protein</fullName>
    </submittedName>
</protein>
<accession>A0ABQ1UUM1</accession>
<organism evidence="2 3">
    <name type="scientific">Echinicola rosea</name>
    <dbReference type="NCBI Taxonomy" id="1807691"/>
    <lineage>
        <taxon>Bacteria</taxon>
        <taxon>Pseudomonadati</taxon>
        <taxon>Bacteroidota</taxon>
        <taxon>Cytophagia</taxon>
        <taxon>Cytophagales</taxon>
        <taxon>Cyclobacteriaceae</taxon>
        <taxon>Echinicola</taxon>
    </lineage>
</organism>
<evidence type="ECO:0000313" key="3">
    <source>
        <dbReference type="Proteomes" id="UP000647339"/>
    </source>
</evidence>
<evidence type="ECO:0000313" key="2">
    <source>
        <dbReference type="EMBL" id="GGF27545.1"/>
    </source>
</evidence>
<dbReference type="RefSeq" id="WP_137401547.1">
    <property type="nucleotide sequence ID" value="NZ_BMIU01000006.1"/>
</dbReference>
<gene>
    <name evidence="2" type="ORF">GCM10011339_14570</name>
</gene>
<dbReference type="EMBL" id="BMIU01000006">
    <property type="protein sequence ID" value="GGF27545.1"/>
    <property type="molecule type" value="Genomic_DNA"/>
</dbReference>
<keyword evidence="3" id="KW-1185">Reference proteome</keyword>